<dbReference type="InterPro" id="IPR004364">
    <property type="entry name" value="Aa-tRNA-synt_II"/>
</dbReference>
<organism evidence="5 6">
    <name type="scientific">Marispirochaeta aestuarii</name>
    <dbReference type="NCBI Taxonomy" id="1963862"/>
    <lineage>
        <taxon>Bacteria</taxon>
        <taxon>Pseudomonadati</taxon>
        <taxon>Spirochaetota</taxon>
        <taxon>Spirochaetia</taxon>
        <taxon>Spirochaetales</taxon>
        <taxon>Spirochaetaceae</taxon>
        <taxon>Marispirochaeta</taxon>
    </lineage>
</organism>
<evidence type="ECO:0000313" key="5">
    <source>
        <dbReference type="EMBL" id="ORC29274.1"/>
    </source>
</evidence>
<evidence type="ECO:0000256" key="3">
    <source>
        <dbReference type="ARBA" id="ARBA00022840"/>
    </source>
</evidence>
<gene>
    <name evidence="5" type="ORF">B4O97_18925</name>
</gene>
<dbReference type="Gene3D" id="3.30.930.10">
    <property type="entry name" value="Bira Bifunctional Protein, Domain 2"/>
    <property type="match status" value="1"/>
</dbReference>
<comment type="caution">
    <text evidence="5">The sequence shown here is derived from an EMBL/GenBank/DDBJ whole genome shotgun (WGS) entry which is preliminary data.</text>
</comment>
<dbReference type="RefSeq" id="WP_083053086.1">
    <property type="nucleotide sequence ID" value="NZ_MWQY01000042.1"/>
</dbReference>
<keyword evidence="6" id="KW-1185">Reference proteome</keyword>
<dbReference type="InterPro" id="IPR006195">
    <property type="entry name" value="aa-tRNA-synth_II"/>
</dbReference>
<dbReference type="STRING" id="1963862.B4O97_18925"/>
<dbReference type="InterPro" id="IPR018149">
    <property type="entry name" value="Lys-tRNA-synth_II_C"/>
</dbReference>
<protein>
    <recommendedName>
        <fullName evidence="4">Aminoacyl-transfer RNA synthetases class-II family profile domain-containing protein</fullName>
    </recommendedName>
</protein>
<evidence type="ECO:0000313" key="6">
    <source>
        <dbReference type="Proteomes" id="UP000192343"/>
    </source>
</evidence>
<dbReference type="AlphaFoldDB" id="A0A1Y1RSU3"/>
<dbReference type="GO" id="GO:0004824">
    <property type="term" value="F:lysine-tRNA ligase activity"/>
    <property type="evidence" value="ECO:0007669"/>
    <property type="project" value="InterPro"/>
</dbReference>
<dbReference type="OrthoDB" id="9802326at2"/>
<accession>A0A1Y1RSU3</accession>
<dbReference type="Pfam" id="PF00152">
    <property type="entry name" value="tRNA-synt_2"/>
    <property type="match status" value="1"/>
</dbReference>
<proteinExistence type="predicted"/>
<dbReference type="SUPFAM" id="SSF55681">
    <property type="entry name" value="Class II aaRS and biotin synthetases"/>
    <property type="match status" value="1"/>
</dbReference>
<keyword evidence="1" id="KW-0436">Ligase</keyword>
<dbReference type="GO" id="GO:0000049">
    <property type="term" value="F:tRNA binding"/>
    <property type="evidence" value="ECO:0007669"/>
    <property type="project" value="TreeGrafter"/>
</dbReference>
<evidence type="ECO:0000256" key="2">
    <source>
        <dbReference type="ARBA" id="ARBA00022741"/>
    </source>
</evidence>
<keyword evidence="2" id="KW-0547">Nucleotide-binding</keyword>
<evidence type="ECO:0000256" key="1">
    <source>
        <dbReference type="ARBA" id="ARBA00022598"/>
    </source>
</evidence>
<dbReference type="PANTHER" id="PTHR42918:SF6">
    <property type="entry name" value="ELONGATION FACTOR P--(R)-BETA-LYSINE LIGASE"/>
    <property type="match status" value="1"/>
</dbReference>
<dbReference type="GO" id="GO:0005829">
    <property type="term" value="C:cytosol"/>
    <property type="evidence" value="ECO:0007669"/>
    <property type="project" value="TreeGrafter"/>
</dbReference>
<evidence type="ECO:0000259" key="4">
    <source>
        <dbReference type="PROSITE" id="PS50862"/>
    </source>
</evidence>
<dbReference type="PRINTS" id="PR00982">
    <property type="entry name" value="TRNASYNTHLYS"/>
</dbReference>
<dbReference type="GO" id="GO:0005524">
    <property type="term" value="F:ATP binding"/>
    <property type="evidence" value="ECO:0007669"/>
    <property type="project" value="UniProtKB-KW"/>
</dbReference>
<dbReference type="EMBL" id="MWQY01000042">
    <property type="protein sequence ID" value="ORC29274.1"/>
    <property type="molecule type" value="Genomic_DNA"/>
</dbReference>
<keyword evidence="3" id="KW-0067">ATP-binding</keyword>
<dbReference type="Proteomes" id="UP000192343">
    <property type="component" value="Unassembled WGS sequence"/>
</dbReference>
<reference evidence="5 6" key="1">
    <citation type="submission" date="2017-03" db="EMBL/GenBank/DDBJ databases">
        <title>Draft Genome sequence of Marispirochaeta sp. strain JC444.</title>
        <authorList>
            <person name="Shivani Y."/>
            <person name="Subhash Y."/>
            <person name="Sasikala C."/>
            <person name="Ramana C."/>
        </authorList>
    </citation>
    <scope>NUCLEOTIDE SEQUENCE [LARGE SCALE GENOMIC DNA]</scope>
    <source>
        <strain evidence="5 6">JC444</strain>
    </source>
</reference>
<dbReference type="PROSITE" id="PS50862">
    <property type="entry name" value="AA_TRNA_LIGASE_II"/>
    <property type="match status" value="1"/>
</dbReference>
<dbReference type="InterPro" id="IPR045864">
    <property type="entry name" value="aa-tRNA-synth_II/BPL/LPL"/>
</dbReference>
<sequence>MINLSTAGLRADILHETRNFFRSRGFLEADTPLLAEKVIPEPTIELFPVRFSNPYGGDRELYLLPSPEYWLKKLLKMFPETPVFQLARAFRNREQSGRLHNIEFTMLEWYRPGCDYRDIEAETREYITAMADSAGVMIPGFRSMTVEEAFTRYAGLELPSLCDDGEALRRVLAERDIFFSPSDDWNDLFQRLFITLIEPALPSEMPLFLYDYPAGITCLAREKEDGPYRERWELYWKGIELANCYTEMTDPETVKSFLAEEAAEKERSAVVRVNPDTEYWRTFQVPYPASSGVALGFDRLLMLLAGKENLEDVIYFPFTP</sequence>
<dbReference type="PANTHER" id="PTHR42918">
    <property type="entry name" value="LYSYL-TRNA SYNTHETASE"/>
    <property type="match status" value="1"/>
</dbReference>
<dbReference type="GO" id="GO:0006430">
    <property type="term" value="P:lysyl-tRNA aminoacylation"/>
    <property type="evidence" value="ECO:0007669"/>
    <property type="project" value="InterPro"/>
</dbReference>
<name>A0A1Y1RSU3_9SPIO</name>
<feature type="domain" description="Aminoacyl-transfer RNA synthetases class-II family profile" evidence="4">
    <location>
        <begin position="9"/>
        <end position="317"/>
    </location>
</feature>